<dbReference type="Proteomes" id="UP000076825">
    <property type="component" value="Chromosome 1"/>
</dbReference>
<evidence type="ECO:0000256" key="1">
    <source>
        <dbReference type="SAM" id="MobiDB-lite"/>
    </source>
</evidence>
<dbReference type="STRING" id="123899.SAMEA3906487_02067"/>
<dbReference type="RefSeq" id="WP_052125829.1">
    <property type="nucleotide sequence ID" value="NZ_CP016340.1"/>
</dbReference>
<feature type="compositionally biased region" description="Low complexity" evidence="1">
    <location>
        <begin position="193"/>
        <end position="205"/>
    </location>
</feature>
<feature type="region of interest" description="Disordered" evidence="1">
    <location>
        <begin position="182"/>
        <end position="227"/>
    </location>
</feature>
<dbReference type="AlphaFoldDB" id="A0A157PP77"/>
<dbReference type="OrthoDB" id="6025757at2"/>
<dbReference type="eggNOG" id="ENOG5031XRK">
    <property type="taxonomic scope" value="Bacteria"/>
</dbReference>
<dbReference type="GeneID" id="56590658"/>
<feature type="region of interest" description="Disordered" evidence="1">
    <location>
        <begin position="1"/>
        <end position="24"/>
    </location>
</feature>
<dbReference type="PATRIC" id="fig|123899.6.peg.2063"/>
<evidence type="ECO:0000313" key="3">
    <source>
        <dbReference type="Proteomes" id="UP000076825"/>
    </source>
</evidence>
<dbReference type="Pfam" id="PF11445">
    <property type="entry name" value="DUF2894"/>
    <property type="match status" value="1"/>
</dbReference>
<feature type="compositionally biased region" description="Low complexity" evidence="1">
    <location>
        <begin position="9"/>
        <end position="24"/>
    </location>
</feature>
<proteinExistence type="predicted"/>
<keyword evidence="3" id="KW-1185">Reference proteome</keyword>
<evidence type="ECO:0000313" key="2">
    <source>
        <dbReference type="EMBL" id="SAI70114.1"/>
    </source>
</evidence>
<accession>A0A157PP77</accession>
<dbReference type="InterPro" id="IPR021549">
    <property type="entry name" value="DUF2894"/>
</dbReference>
<dbReference type="KEGG" id="btrm:SAMEA390648702067"/>
<protein>
    <submittedName>
        <fullName evidence="2">Protein of uncharacterized function (DUF2894)</fullName>
    </submittedName>
</protein>
<gene>
    <name evidence="2" type="ORF">SAMEA3906487_02067</name>
</gene>
<dbReference type="EMBL" id="LT546645">
    <property type="protein sequence ID" value="SAI70114.1"/>
    <property type="molecule type" value="Genomic_DNA"/>
</dbReference>
<sequence>MDNPESLSPTQQLEQWQAQQAQAPDPAAFALMQALARRLPTLQGSARQAVQARLQAQLERHAQRLQADTALRPARPGAPGPLTDLLAHARARAVLQDAPDDGSLAYPELPLLDEVRAIWGRLNAERQLRQSIEQLPENAGPLNSDHVVLRALTHMRELSPDYLHHFMVYGETLAWLERMSPAPGAPARDGKPGAKNAGKPAAKAAAKPRKPRKTVAEAAPDEAGGER</sequence>
<name>A0A157PP77_9BORD</name>
<reference evidence="2 3" key="1">
    <citation type="submission" date="2016-04" db="EMBL/GenBank/DDBJ databases">
        <authorList>
            <consortium name="Pathogen Informatics"/>
        </authorList>
    </citation>
    <scope>NUCLEOTIDE SEQUENCE [LARGE SCALE GENOMIC DNA]</scope>
    <source>
        <strain evidence="2 3">H044680328</strain>
    </source>
</reference>
<organism evidence="2 3">
    <name type="scientific">Bordetella trematum</name>
    <dbReference type="NCBI Taxonomy" id="123899"/>
    <lineage>
        <taxon>Bacteria</taxon>
        <taxon>Pseudomonadati</taxon>
        <taxon>Pseudomonadota</taxon>
        <taxon>Betaproteobacteria</taxon>
        <taxon>Burkholderiales</taxon>
        <taxon>Alcaligenaceae</taxon>
        <taxon>Bordetella</taxon>
    </lineage>
</organism>